<evidence type="ECO:0000313" key="3">
    <source>
        <dbReference type="Proteomes" id="UP000887575"/>
    </source>
</evidence>
<feature type="compositionally biased region" description="Acidic residues" evidence="1">
    <location>
        <begin position="229"/>
        <end position="240"/>
    </location>
</feature>
<feature type="compositionally biased region" description="Basic and acidic residues" evidence="1">
    <location>
        <begin position="241"/>
        <end position="257"/>
    </location>
</feature>
<dbReference type="PANTHER" id="PTHR12872:SF1">
    <property type="entry name" value="ALPHA-N-ACETYLGLUCOSAMINIDASE"/>
    <property type="match status" value="1"/>
</dbReference>
<keyword evidence="3" id="KW-1185">Reference proteome</keyword>
<dbReference type="AlphaFoldDB" id="A0AAF3EJY7"/>
<dbReference type="Pfam" id="PF12972">
    <property type="entry name" value="NAGLU_C"/>
    <property type="match status" value="1"/>
</dbReference>
<feature type="region of interest" description="Disordered" evidence="1">
    <location>
        <begin position="223"/>
        <end position="257"/>
    </location>
</feature>
<dbReference type="Proteomes" id="UP000887575">
    <property type="component" value="Unassembled WGS sequence"/>
</dbReference>
<evidence type="ECO:0000259" key="2">
    <source>
        <dbReference type="Pfam" id="PF12972"/>
    </source>
</evidence>
<accession>A0AAF3EJY7</accession>
<evidence type="ECO:0000313" key="4">
    <source>
        <dbReference type="WBParaSite" id="MBELARI_LOCUS14274"/>
    </source>
</evidence>
<dbReference type="Gene3D" id="1.20.120.670">
    <property type="entry name" value="N-acetyl-b-d-glucoasminidase"/>
    <property type="match status" value="1"/>
</dbReference>
<dbReference type="InterPro" id="IPR007781">
    <property type="entry name" value="NAGLU"/>
</dbReference>
<name>A0AAF3EJY7_9BILA</name>
<dbReference type="WBParaSite" id="MBELARI_LOCUS14274">
    <property type="protein sequence ID" value="MBELARI_LOCUS14274"/>
    <property type="gene ID" value="MBELARI_LOCUS14274"/>
</dbReference>
<dbReference type="InterPro" id="IPR024732">
    <property type="entry name" value="NAGLU_C"/>
</dbReference>
<evidence type="ECO:0000256" key="1">
    <source>
        <dbReference type="SAM" id="MobiDB-lite"/>
    </source>
</evidence>
<proteinExistence type="predicted"/>
<dbReference type="PANTHER" id="PTHR12872">
    <property type="entry name" value="ALPHA-N-ACETYLGLUCOSAMINIDASE"/>
    <property type="match status" value="1"/>
</dbReference>
<protein>
    <recommendedName>
        <fullName evidence="2">Alpha-N-acetylglucosaminidase C-terminal domain-containing protein</fullName>
    </recommendedName>
</protein>
<organism evidence="3 4">
    <name type="scientific">Mesorhabditis belari</name>
    <dbReference type="NCBI Taxonomy" id="2138241"/>
    <lineage>
        <taxon>Eukaryota</taxon>
        <taxon>Metazoa</taxon>
        <taxon>Ecdysozoa</taxon>
        <taxon>Nematoda</taxon>
        <taxon>Chromadorea</taxon>
        <taxon>Rhabditida</taxon>
        <taxon>Rhabditina</taxon>
        <taxon>Rhabditomorpha</taxon>
        <taxon>Rhabditoidea</taxon>
        <taxon>Rhabditidae</taxon>
        <taxon>Mesorhabditinae</taxon>
        <taxon>Mesorhabditis</taxon>
    </lineage>
</organism>
<sequence length="257" mass="29975">MGRDVMAKKILIQLWTLLSETFYNQPPTTDEHVSVFLYNRPNMDGRIKYWFSTSLFPRMVTAFTSLNATLWGNEMFRRDYTDILRETIQYTLGNRLILRVYESYAIGDGEELEKACQKMDDMFELLDGTSNFDLRPILQAARSWASSEEEANRFERNTKMLFTLWGPKGEIRDYGALVGWLSGCSHQDQLLIKISLTWSKPDFDESFDERVELKSIEFPRLRNGTRCDGEEDFDSDSTDGDGERAESTEECEERVFF</sequence>
<feature type="domain" description="Alpha-N-acetylglucosaminidase C-terminal" evidence="2">
    <location>
        <begin position="11"/>
        <end position="175"/>
    </location>
</feature>
<reference evidence="4" key="1">
    <citation type="submission" date="2024-02" db="UniProtKB">
        <authorList>
            <consortium name="WormBaseParasite"/>
        </authorList>
    </citation>
    <scope>IDENTIFICATION</scope>
</reference>